<sequence>MKSVTVQSRLLLSLLSLLSATMLAATPAFAHVSVMHSVAGGSGFLAGFLHPLMGADHLLAMLAVGIWAAQHQRPAYWLLPLAFPLMMTAGAALGMSGIIIPGVEAGIAASVLILGLLIAGAVKLPLAASTALIAVFAVAHGYAHGVEMPADGKALAFGTGFVVATALLHLSGLFATITANRFLNAKISRFAGAGIALSGLFFVSAMA</sequence>
<feature type="transmembrane region" description="Helical" evidence="1">
    <location>
        <begin position="99"/>
        <end position="119"/>
    </location>
</feature>
<organism evidence="3 4">
    <name type="scientific">Undibacterium aquatile</name>
    <dbReference type="NCBI Taxonomy" id="1537398"/>
    <lineage>
        <taxon>Bacteria</taxon>
        <taxon>Pseudomonadati</taxon>
        <taxon>Pseudomonadota</taxon>
        <taxon>Betaproteobacteria</taxon>
        <taxon>Burkholderiales</taxon>
        <taxon>Oxalobacteraceae</taxon>
        <taxon>Undibacterium</taxon>
    </lineage>
</organism>
<dbReference type="PIRSF" id="PIRSF016919">
    <property type="entry name" value="HupE_UreJ"/>
    <property type="match status" value="1"/>
</dbReference>
<feature type="signal peptide" evidence="2">
    <location>
        <begin position="1"/>
        <end position="30"/>
    </location>
</feature>
<reference evidence="3 4" key="1">
    <citation type="submission" date="2020-08" db="EMBL/GenBank/DDBJ databases">
        <title>Novel species isolated from subtropical streams in China.</title>
        <authorList>
            <person name="Lu H."/>
        </authorList>
    </citation>
    <scope>NUCLEOTIDE SEQUENCE [LARGE SCALE GENOMIC DNA]</scope>
    <source>
        <strain evidence="3 4">CCTCC AB 2015119</strain>
    </source>
</reference>
<keyword evidence="1" id="KW-0812">Transmembrane</keyword>
<gene>
    <name evidence="3" type="ORF">H8K26_15610</name>
</gene>
<evidence type="ECO:0000313" key="3">
    <source>
        <dbReference type="EMBL" id="MBC3812871.1"/>
    </source>
</evidence>
<name>A0ABR6XJ16_9BURK</name>
<proteinExistence type="predicted"/>
<feature type="transmembrane region" description="Helical" evidence="1">
    <location>
        <begin position="187"/>
        <end position="206"/>
    </location>
</feature>
<dbReference type="Pfam" id="PF04955">
    <property type="entry name" value="HupE_UreJ"/>
    <property type="match status" value="1"/>
</dbReference>
<evidence type="ECO:0000313" key="4">
    <source>
        <dbReference type="Proteomes" id="UP000637632"/>
    </source>
</evidence>
<keyword evidence="1" id="KW-1133">Transmembrane helix</keyword>
<dbReference type="RefSeq" id="WP_190480774.1">
    <property type="nucleotide sequence ID" value="NZ_JACOFT010000006.1"/>
</dbReference>
<evidence type="ECO:0000256" key="1">
    <source>
        <dbReference type="SAM" id="Phobius"/>
    </source>
</evidence>
<keyword evidence="2" id="KW-0732">Signal</keyword>
<keyword evidence="4" id="KW-1185">Reference proteome</keyword>
<feature type="transmembrane region" description="Helical" evidence="1">
    <location>
        <begin position="155"/>
        <end position="175"/>
    </location>
</feature>
<feature type="transmembrane region" description="Helical" evidence="1">
    <location>
        <begin position="75"/>
        <end position="93"/>
    </location>
</feature>
<accession>A0ABR6XJ16</accession>
<dbReference type="Proteomes" id="UP000637632">
    <property type="component" value="Unassembled WGS sequence"/>
</dbReference>
<feature type="transmembrane region" description="Helical" evidence="1">
    <location>
        <begin position="46"/>
        <end position="68"/>
    </location>
</feature>
<keyword evidence="1" id="KW-0472">Membrane</keyword>
<dbReference type="InterPro" id="IPR007038">
    <property type="entry name" value="HupE_UreJ"/>
</dbReference>
<feature type="chain" id="PRO_5046618664" evidence="2">
    <location>
        <begin position="31"/>
        <end position="207"/>
    </location>
</feature>
<comment type="caution">
    <text evidence="3">The sequence shown here is derived from an EMBL/GenBank/DDBJ whole genome shotgun (WGS) entry which is preliminary data.</text>
</comment>
<evidence type="ECO:0000256" key="2">
    <source>
        <dbReference type="SAM" id="SignalP"/>
    </source>
</evidence>
<protein>
    <submittedName>
        <fullName evidence="3">HupE/UreJ family protein</fullName>
    </submittedName>
</protein>
<dbReference type="EMBL" id="JACOFT010000006">
    <property type="protein sequence ID" value="MBC3812871.1"/>
    <property type="molecule type" value="Genomic_DNA"/>
</dbReference>
<feature type="transmembrane region" description="Helical" evidence="1">
    <location>
        <begin position="126"/>
        <end position="143"/>
    </location>
</feature>